<organism evidence="2 3">
    <name type="scientific">Vigna mungo</name>
    <name type="common">Black gram</name>
    <name type="synonym">Phaseolus mungo</name>
    <dbReference type="NCBI Taxonomy" id="3915"/>
    <lineage>
        <taxon>Eukaryota</taxon>
        <taxon>Viridiplantae</taxon>
        <taxon>Streptophyta</taxon>
        <taxon>Embryophyta</taxon>
        <taxon>Tracheophyta</taxon>
        <taxon>Spermatophyta</taxon>
        <taxon>Magnoliopsida</taxon>
        <taxon>eudicotyledons</taxon>
        <taxon>Gunneridae</taxon>
        <taxon>Pentapetalae</taxon>
        <taxon>rosids</taxon>
        <taxon>fabids</taxon>
        <taxon>Fabales</taxon>
        <taxon>Fabaceae</taxon>
        <taxon>Papilionoideae</taxon>
        <taxon>50 kb inversion clade</taxon>
        <taxon>NPAAA clade</taxon>
        <taxon>indigoferoid/millettioid clade</taxon>
        <taxon>Phaseoleae</taxon>
        <taxon>Vigna</taxon>
    </lineage>
</organism>
<feature type="non-terminal residue" evidence="2">
    <location>
        <position position="1"/>
    </location>
</feature>
<name>A0AAQ3MYD5_VIGMU</name>
<dbReference type="PANTHER" id="PTHR31639">
    <property type="entry name" value="F-BOX PROTEIN-LIKE"/>
    <property type="match status" value="1"/>
</dbReference>
<gene>
    <name evidence="2" type="ORF">V8G54_025777</name>
</gene>
<dbReference type="PANTHER" id="PTHR31639:SF42">
    <property type="entry name" value="OS02G0160200 PROTEIN"/>
    <property type="match status" value="1"/>
</dbReference>
<evidence type="ECO:0000259" key="1">
    <source>
        <dbReference type="PROSITE" id="PS50181"/>
    </source>
</evidence>
<evidence type="ECO:0000313" key="3">
    <source>
        <dbReference type="Proteomes" id="UP001374535"/>
    </source>
</evidence>
<dbReference type="InterPro" id="IPR055411">
    <property type="entry name" value="LRR_FXL15/At3g58940/PEG3-like"/>
</dbReference>
<dbReference type="InterPro" id="IPR001810">
    <property type="entry name" value="F-box_dom"/>
</dbReference>
<dbReference type="AlphaFoldDB" id="A0AAQ3MYD5"/>
<dbReference type="EMBL" id="CP144693">
    <property type="protein sequence ID" value="WVY99707.1"/>
    <property type="molecule type" value="Genomic_DNA"/>
</dbReference>
<protein>
    <recommendedName>
        <fullName evidence="1">F-box domain-containing protein</fullName>
    </recommendedName>
</protein>
<dbReference type="Pfam" id="PF24758">
    <property type="entry name" value="LRR_At5g56370"/>
    <property type="match status" value="1"/>
</dbReference>
<dbReference type="Proteomes" id="UP001374535">
    <property type="component" value="Chromosome 8"/>
</dbReference>
<evidence type="ECO:0000313" key="2">
    <source>
        <dbReference type="EMBL" id="WVY99707.1"/>
    </source>
</evidence>
<dbReference type="Gene3D" id="1.20.1280.50">
    <property type="match status" value="1"/>
</dbReference>
<dbReference type="PROSITE" id="PS50181">
    <property type="entry name" value="FBOX"/>
    <property type="match status" value="1"/>
</dbReference>
<accession>A0AAQ3MYD5</accession>
<dbReference type="SMART" id="SM00256">
    <property type="entry name" value="FBOX"/>
    <property type="match status" value="1"/>
</dbReference>
<keyword evidence="3" id="KW-1185">Reference proteome</keyword>
<feature type="domain" description="F-box" evidence="1">
    <location>
        <begin position="20"/>
        <end position="70"/>
    </location>
</feature>
<sequence>MREEKETDTNDSDSDSDSDADMITHLPDHILDNILLLLPAADAAVMATVSKYWLNLWNSLITVHFSFNETTQGLQSCLPTLLPCVKDSLNFLGSSDENLIIHSFVFNMHFAKGRRQFHNRHNMLYISKITTCLDDWISLVLQNDVKHLKIRFSNLTYHVPPDIFCGTCFLTVHLEDCYFTGGPSFCTRDSSFNCLTELVLVNVETSSCIVHKILSDSPLLEKVVLRNLTIMDSLMVCNLPRLSYVEVVEQALEHRIEIRAPNLSTLILQLDGSIEGFFSDRFTGGGNFGSKKFVFEHAMLETLKLCSNSCSKIKVACSNLRTMSLSNKGSANPLHVEVDAPKLEQLDYEGYVIPSFYGVTSLLKPTVTLKLCLGGCPALDVATRSCIEMFNQPTVHLTYFYRGFFRAQKILWPGQVQQTEVTSPPPKVKCLTWSLKFSTPSYAYQLLLDGSLCTCHPSVLRVKALASNWEFMEFLCHELLNREENPSCCKDEPEFRCWRHYLKSVDIQIQSQSETEKPETFRGKALKKTLNHISTSEEVQFNMNWSRDL</sequence>
<dbReference type="SUPFAM" id="SSF52058">
    <property type="entry name" value="L domain-like"/>
    <property type="match status" value="1"/>
</dbReference>
<dbReference type="SUPFAM" id="SSF81383">
    <property type="entry name" value="F-box domain"/>
    <property type="match status" value="1"/>
</dbReference>
<reference evidence="2 3" key="1">
    <citation type="journal article" date="2023" name="Life. Sci Alliance">
        <title>Evolutionary insights into 3D genome organization and epigenetic landscape of Vigna mungo.</title>
        <authorList>
            <person name="Junaid A."/>
            <person name="Singh B."/>
            <person name="Bhatia S."/>
        </authorList>
    </citation>
    <scope>NUCLEOTIDE SEQUENCE [LARGE SCALE GENOMIC DNA]</scope>
    <source>
        <strain evidence="2">Urdbean</strain>
    </source>
</reference>
<proteinExistence type="predicted"/>
<dbReference type="InterPro" id="IPR036047">
    <property type="entry name" value="F-box-like_dom_sf"/>
</dbReference>
<dbReference type="Pfam" id="PF00646">
    <property type="entry name" value="F-box"/>
    <property type="match status" value="1"/>
</dbReference>